<accession>A0A316U212</accession>
<dbReference type="GO" id="GO:0005886">
    <property type="term" value="C:plasma membrane"/>
    <property type="evidence" value="ECO:0007669"/>
    <property type="project" value="TreeGrafter"/>
</dbReference>
<feature type="compositionally biased region" description="Low complexity" evidence="5">
    <location>
        <begin position="109"/>
        <end position="119"/>
    </location>
</feature>
<feature type="domain" description="Major facilitator superfamily (MFS) profile" evidence="7">
    <location>
        <begin position="165"/>
        <end position="599"/>
    </location>
</feature>
<feature type="transmembrane region" description="Helical" evidence="6">
    <location>
        <begin position="321"/>
        <end position="340"/>
    </location>
</feature>
<feature type="compositionally biased region" description="Polar residues" evidence="5">
    <location>
        <begin position="24"/>
        <end position="38"/>
    </location>
</feature>
<feature type="transmembrane region" description="Helical" evidence="6">
    <location>
        <begin position="293"/>
        <end position="315"/>
    </location>
</feature>
<evidence type="ECO:0000259" key="7">
    <source>
        <dbReference type="PROSITE" id="PS50850"/>
    </source>
</evidence>
<evidence type="ECO:0000256" key="4">
    <source>
        <dbReference type="ARBA" id="ARBA00023136"/>
    </source>
</evidence>
<organism evidence="8 9">
    <name type="scientific">Pseudomicrostroma glucosiphilum</name>
    <dbReference type="NCBI Taxonomy" id="1684307"/>
    <lineage>
        <taxon>Eukaryota</taxon>
        <taxon>Fungi</taxon>
        <taxon>Dikarya</taxon>
        <taxon>Basidiomycota</taxon>
        <taxon>Ustilaginomycotina</taxon>
        <taxon>Exobasidiomycetes</taxon>
        <taxon>Microstromatales</taxon>
        <taxon>Microstromatales incertae sedis</taxon>
        <taxon>Pseudomicrostroma</taxon>
    </lineage>
</organism>
<dbReference type="GO" id="GO:0042908">
    <property type="term" value="P:xenobiotic transport"/>
    <property type="evidence" value="ECO:0007669"/>
    <property type="project" value="UniProtKB-ARBA"/>
</dbReference>
<feature type="transmembrane region" description="Helical" evidence="6">
    <location>
        <begin position="506"/>
        <end position="527"/>
    </location>
</feature>
<dbReference type="PANTHER" id="PTHR23502:SF134">
    <property type="entry name" value="MAJOR FACILITATOR SUPERFAMILY (MFS) PROFILE DOMAIN-CONTAINING PROTEIN-RELATED"/>
    <property type="match status" value="1"/>
</dbReference>
<dbReference type="RefSeq" id="XP_025346477.1">
    <property type="nucleotide sequence ID" value="XM_025493049.1"/>
</dbReference>
<evidence type="ECO:0000256" key="3">
    <source>
        <dbReference type="ARBA" id="ARBA00022989"/>
    </source>
</evidence>
<evidence type="ECO:0000256" key="1">
    <source>
        <dbReference type="ARBA" id="ARBA00004141"/>
    </source>
</evidence>
<dbReference type="STRING" id="1684307.A0A316U212"/>
<feature type="transmembrane region" description="Helical" evidence="6">
    <location>
        <begin position="231"/>
        <end position="248"/>
    </location>
</feature>
<feature type="compositionally biased region" description="Basic and acidic residues" evidence="5">
    <location>
        <begin position="667"/>
        <end position="676"/>
    </location>
</feature>
<dbReference type="GeneID" id="37014783"/>
<feature type="compositionally biased region" description="Polar residues" evidence="5">
    <location>
        <begin position="66"/>
        <end position="93"/>
    </location>
</feature>
<keyword evidence="9" id="KW-1185">Reference proteome</keyword>
<dbReference type="GO" id="GO:0140115">
    <property type="term" value="P:export across plasma membrane"/>
    <property type="evidence" value="ECO:0007669"/>
    <property type="project" value="UniProtKB-ARBA"/>
</dbReference>
<dbReference type="SUPFAM" id="SSF103473">
    <property type="entry name" value="MFS general substrate transporter"/>
    <property type="match status" value="1"/>
</dbReference>
<dbReference type="PROSITE" id="PS50850">
    <property type="entry name" value="MFS"/>
    <property type="match status" value="1"/>
</dbReference>
<dbReference type="InterPro" id="IPR011701">
    <property type="entry name" value="MFS"/>
</dbReference>
<feature type="region of interest" description="Disordered" evidence="5">
    <location>
        <begin position="1"/>
        <end position="129"/>
    </location>
</feature>
<feature type="transmembrane region" description="Helical" evidence="6">
    <location>
        <begin position="567"/>
        <end position="590"/>
    </location>
</feature>
<dbReference type="InterPro" id="IPR036259">
    <property type="entry name" value="MFS_trans_sf"/>
</dbReference>
<dbReference type="GO" id="GO:0022857">
    <property type="term" value="F:transmembrane transporter activity"/>
    <property type="evidence" value="ECO:0007669"/>
    <property type="project" value="InterPro"/>
</dbReference>
<feature type="transmembrane region" description="Helical" evidence="6">
    <location>
        <begin position="435"/>
        <end position="453"/>
    </location>
</feature>
<feature type="transmembrane region" description="Helical" evidence="6">
    <location>
        <begin position="474"/>
        <end position="494"/>
    </location>
</feature>
<protein>
    <submittedName>
        <fullName evidence="8">MFS general substrate transporter</fullName>
    </submittedName>
</protein>
<feature type="transmembrane region" description="Helical" evidence="6">
    <location>
        <begin position="260"/>
        <end position="281"/>
    </location>
</feature>
<dbReference type="Proteomes" id="UP000245942">
    <property type="component" value="Unassembled WGS sequence"/>
</dbReference>
<reference evidence="8 9" key="1">
    <citation type="journal article" date="2018" name="Mol. Biol. Evol.">
        <title>Broad Genomic Sampling Reveals a Smut Pathogenic Ancestry of the Fungal Clade Ustilaginomycotina.</title>
        <authorList>
            <person name="Kijpornyongpan T."/>
            <person name="Mondo S.J."/>
            <person name="Barry K."/>
            <person name="Sandor L."/>
            <person name="Lee J."/>
            <person name="Lipzen A."/>
            <person name="Pangilinan J."/>
            <person name="LaButti K."/>
            <person name="Hainaut M."/>
            <person name="Henrissat B."/>
            <person name="Grigoriev I.V."/>
            <person name="Spatafora J.W."/>
            <person name="Aime M.C."/>
        </authorList>
    </citation>
    <scope>NUCLEOTIDE SEQUENCE [LARGE SCALE GENOMIC DNA]</scope>
    <source>
        <strain evidence="8 9">MCA 4718</strain>
    </source>
</reference>
<feature type="transmembrane region" description="Helical" evidence="6">
    <location>
        <begin position="388"/>
        <end position="415"/>
    </location>
</feature>
<keyword evidence="4 6" id="KW-0472">Membrane</keyword>
<sequence length="682" mass="74477">MAAPSHAAHRAPEYLAPALETDSPYDSPTTTLNHSAGSPASVAPPMREERSDDEEEQGEAGELPSNAASSSRPGVRQGLSTSFREPQKVTLTKSRPPPPATRGSAAPGLARRCSAASSRPPSPPFPSMALALSRSTSAAGAQYIEWELDDPEDPFNWSKPKRWGLVICCMLYTGVTALVATAYSAPIDLVTAQFGISSTIYLLGNTTFLVSVAFAPLVLAPFSELVGRKNIFVVSAFVFTMMTIPQALAPNIEGIIIPRIFQGMAGSVGNSITGGIVADLFVSHDRSLPMSFYALIVFVSQGIGPLASAWTVYAHSWRVTFWWQGAVALTSFLSLLIFFSETRGPVLLSRRAARMTKESGGKVQYRCRADDEKHSYTQMIFTSVSRPVLYFFTEPIVTAFSLWVGVLWGTVFLAIVAVPQSFTYAYGWTSEEGSLVLLILAVGGCCGWLLNLIQERWYEQAWKKHNGEPPPETRLYMCAVGALMVPVGLIWFAWGCRTGVHPAVPILGLIFFATGVFPIYMAVFVYLSDLYMRYASSALAAQSALRNILAGTFVLFTPAMYTRLTPQWATSLLALIALLLGSCPFVLLAFGAKIRARSRVAQALKREDEELAEWRAAEAAKVERRNRRREQKEEMMRGFQEKRDEQVSGPMLQSKGEEKVGGSAAPDLEKGLEAEQNKASSQ</sequence>
<feature type="transmembrane region" description="Helical" evidence="6">
    <location>
        <begin position="539"/>
        <end position="561"/>
    </location>
</feature>
<dbReference type="AlphaFoldDB" id="A0A316U212"/>
<proteinExistence type="predicted"/>
<dbReference type="FunFam" id="1.20.1250.20:FF:000082">
    <property type="entry name" value="MFS multidrug transporter, putative"/>
    <property type="match status" value="1"/>
</dbReference>
<dbReference type="PANTHER" id="PTHR23502">
    <property type="entry name" value="MAJOR FACILITATOR SUPERFAMILY"/>
    <property type="match status" value="1"/>
</dbReference>
<dbReference type="InterPro" id="IPR005829">
    <property type="entry name" value="Sugar_transporter_CS"/>
</dbReference>
<comment type="subcellular location">
    <subcellularLocation>
        <location evidence="1">Membrane</location>
        <topology evidence="1">Multi-pass membrane protein</topology>
    </subcellularLocation>
</comment>
<evidence type="ECO:0000256" key="2">
    <source>
        <dbReference type="ARBA" id="ARBA00022692"/>
    </source>
</evidence>
<keyword evidence="3 6" id="KW-1133">Transmembrane helix</keyword>
<feature type="transmembrane region" description="Helical" evidence="6">
    <location>
        <begin position="163"/>
        <end position="187"/>
    </location>
</feature>
<feature type="compositionally biased region" description="Basic and acidic residues" evidence="5">
    <location>
        <begin position="630"/>
        <end position="646"/>
    </location>
</feature>
<gene>
    <name evidence="8" type="ORF">BCV69DRAFT_284464</name>
</gene>
<dbReference type="Pfam" id="PF07690">
    <property type="entry name" value="MFS_1"/>
    <property type="match status" value="1"/>
</dbReference>
<evidence type="ECO:0000313" key="9">
    <source>
        <dbReference type="Proteomes" id="UP000245942"/>
    </source>
</evidence>
<dbReference type="EMBL" id="KZ819332">
    <property type="protein sequence ID" value="PWN19317.1"/>
    <property type="molecule type" value="Genomic_DNA"/>
</dbReference>
<dbReference type="PROSITE" id="PS00216">
    <property type="entry name" value="SUGAR_TRANSPORT_1"/>
    <property type="match status" value="1"/>
</dbReference>
<name>A0A316U212_9BASI</name>
<evidence type="ECO:0000313" key="8">
    <source>
        <dbReference type="EMBL" id="PWN19317.1"/>
    </source>
</evidence>
<evidence type="ECO:0000256" key="6">
    <source>
        <dbReference type="SAM" id="Phobius"/>
    </source>
</evidence>
<dbReference type="Gene3D" id="1.20.1250.20">
    <property type="entry name" value="MFS general substrate transporter like domains"/>
    <property type="match status" value="1"/>
</dbReference>
<feature type="transmembrane region" description="Helical" evidence="6">
    <location>
        <begin position="199"/>
        <end position="219"/>
    </location>
</feature>
<feature type="region of interest" description="Disordered" evidence="5">
    <location>
        <begin position="622"/>
        <end position="682"/>
    </location>
</feature>
<dbReference type="OrthoDB" id="5376138at2759"/>
<evidence type="ECO:0000256" key="5">
    <source>
        <dbReference type="SAM" id="MobiDB-lite"/>
    </source>
</evidence>
<dbReference type="InterPro" id="IPR020846">
    <property type="entry name" value="MFS_dom"/>
</dbReference>
<keyword evidence="2 6" id="KW-0812">Transmembrane</keyword>